<dbReference type="AlphaFoldDB" id="A0A1I7J1E4"/>
<organism evidence="2 3">
    <name type="scientific">Pontibacter akesuensis</name>
    <dbReference type="NCBI Taxonomy" id="388950"/>
    <lineage>
        <taxon>Bacteria</taxon>
        <taxon>Pseudomonadati</taxon>
        <taxon>Bacteroidota</taxon>
        <taxon>Cytophagia</taxon>
        <taxon>Cytophagales</taxon>
        <taxon>Hymenobacteraceae</taxon>
        <taxon>Pontibacter</taxon>
    </lineage>
</organism>
<dbReference type="InterPro" id="IPR044023">
    <property type="entry name" value="Ig_7"/>
</dbReference>
<dbReference type="InterPro" id="IPR026444">
    <property type="entry name" value="Secre_tail"/>
</dbReference>
<keyword evidence="3" id="KW-1185">Reference proteome</keyword>
<dbReference type="PROSITE" id="PS50866">
    <property type="entry name" value="GOLD"/>
    <property type="match status" value="1"/>
</dbReference>
<accession>A0A1I7J1E4</accession>
<proteinExistence type="predicted"/>
<dbReference type="EMBL" id="FPCA01000003">
    <property type="protein sequence ID" value="SFU78990.1"/>
    <property type="molecule type" value="Genomic_DNA"/>
</dbReference>
<protein>
    <submittedName>
        <fullName evidence="2">Por secretion system C-terminal sorting domain-containing protein</fullName>
    </submittedName>
</protein>
<sequence length="371" mass="39523">MAVTVNAPTVLITNPAAVCAPTTIDLTAAAVTNGSSAGLTYSYWTNAAATTALANPKAVSASGTYYIKGTNTSGCFDIKPVTVTVNPTKSSQGSITLVEPAVVEPGKSAKYVVGSDMQNNGDAVGFRWTMTGGGQTTPLGTTSTAELTIQNVPNYEFTLTCELTAKPGACYTSSSYQVVSSTITPLPVEIIYFNAAKKGKDVQLNWATAMEERNVGFDVEVSEDGKVFRKLGFVPTLNGNSQVKQVYTYTDRENGKYGARYYRLKQLDTDGKFEYFSVKAVNFGAVSYSINAFPNPIEGAAIRLAVQAEEKGSLQVRVMNGLGTEVIAKTIAVGKGQSEEQILLGESLPKGVYYLRTEMGGIVKSFKLVKK</sequence>
<dbReference type="STRING" id="388950.GCA_001611675_02668"/>
<dbReference type="InterPro" id="IPR009038">
    <property type="entry name" value="GOLD_dom"/>
</dbReference>
<evidence type="ECO:0000313" key="2">
    <source>
        <dbReference type="EMBL" id="SFU78990.1"/>
    </source>
</evidence>
<dbReference type="Proteomes" id="UP000182491">
    <property type="component" value="Unassembled WGS sequence"/>
</dbReference>
<dbReference type="NCBIfam" id="TIGR04183">
    <property type="entry name" value="Por_Secre_tail"/>
    <property type="match status" value="1"/>
</dbReference>
<reference evidence="3" key="1">
    <citation type="submission" date="2016-10" db="EMBL/GenBank/DDBJ databases">
        <authorList>
            <person name="Varghese N."/>
        </authorList>
    </citation>
    <scope>NUCLEOTIDE SEQUENCE [LARGE SCALE GENOMIC DNA]</scope>
    <source>
        <strain evidence="3">DSM 18820</strain>
    </source>
</reference>
<feature type="domain" description="GOLD" evidence="1">
    <location>
        <begin position="168"/>
        <end position="292"/>
    </location>
</feature>
<dbReference type="Pfam" id="PF19081">
    <property type="entry name" value="Ig_7"/>
    <property type="match status" value="1"/>
</dbReference>
<name>A0A1I7J1E4_9BACT</name>
<evidence type="ECO:0000313" key="3">
    <source>
        <dbReference type="Proteomes" id="UP000182491"/>
    </source>
</evidence>
<gene>
    <name evidence="2" type="ORF">SAMN04487941_2399</name>
</gene>
<evidence type="ECO:0000259" key="1">
    <source>
        <dbReference type="PROSITE" id="PS50866"/>
    </source>
</evidence>